<dbReference type="Pfam" id="PF07811">
    <property type="entry name" value="TadE"/>
    <property type="match status" value="1"/>
</dbReference>
<feature type="transmembrane region" description="Helical" evidence="2">
    <location>
        <begin position="174"/>
        <end position="197"/>
    </location>
</feature>
<organism evidence="4 5">
    <name type="scientific">Caldimonas brevitalea</name>
    <dbReference type="NCBI Taxonomy" id="413882"/>
    <lineage>
        <taxon>Bacteria</taxon>
        <taxon>Pseudomonadati</taxon>
        <taxon>Pseudomonadota</taxon>
        <taxon>Betaproteobacteria</taxon>
        <taxon>Burkholderiales</taxon>
        <taxon>Sphaerotilaceae</taxon>
        <taxon>Caldimonas</taxon>
    </lineage>
</organism>
<evidence type="ECO:0000313" key="5">
    <source>
        <dbReference type="Proteomes" id="UP000035352"/>
    </source>
</evidence>
<dbReference type="InterPro" id="IPR038695">
    <property type="entry name" value="Saro_0823-like_sf"/>
</dbReference>
<dbReference type="Proteomes" id="UP000035352">
    <property type="component" value="Chromosome"/>
</dbReference>
<proteinExistence type="predicted"/>
<keyword evidence="5" id="KW-1185">Reference proteome</keyword>
<name>A0A0G3BUG5_9BURK</name>
<dbReference type="RefSeq" id="WP_157360023.1">
    <property type="nucleotide sequence ID" value="NZ_CP011371.1"/>
</dbReference>
<dbReference type="Gene3D" id="2.60.120.1140">
    <property type="entry name" value="Protein of unknown function DUF192"/>
    <property type="match status" value="1"/>
</dbReference>
<dbReference type="STRING" id="413882.AAW51_4972"/>
<keyword evidence="2" id="KW-1133">Transmembrane helix</keyword>
<feature type="region of interest" description="Disordered" evidence="1">
    <location>
        <begin position="371"/>
        <end position="440"/>
    </location>
</feature>
<reference evidence="4 5" key="1">
    <citation type="submission" date="2015-05" db="EMBL/GenBank/DDBJ databases">
        <authorList>
            <person name="Tang B."/>
            <person name="Yu Y."/>
        </authorList>
    </citation>
    <scope>NUCLEOTIDE SEQUENCE [LARGE SCALE GENOMIC DNA]</scope>
    <source>
        <strain evidence="4 5">DSM 7029</strain>
    </source>
</reference>
<protein>
    <recommendedName>
        <fullName evidence="3">TadE-like domain-containing protein</fullName>
    </recommendedName>
</protein>
<dbReference type="AlphaFoldDB" id="A0A0G3BUG5"/>
<evidence type="ECO:0000259" key="3">
    <source>
        <dbReference type="Pfam" id="PF07811"/>
    </source>
</evidence>
<dbReference type="InterPro" id="IPR012495">
    <property type="entry name" value="TadE-like_dom"/>
</dbReference>
<feature type="domain" description="TadE-like" evidence="3">
    <location>
        <begin position="168"/>
        <end position="210"/>
    </location>
</feature>
<gene>
    <name evidence="4" type="ORF">AAW51_4972</name>
</gene>
<evidence type="ECO:0000313" key="4">
    <source>
        <dbReference type="EMBL" id="AKJ31663.1"/>
    </source>
</evidence>
<keyword evidence="2" id="KW-0472">Membrane</keyword>
<dbReference type="InterPro" id="IPR003795">
    <property type="entry name" value="DUF192"/>
</dbReference>
<feature type="compositionally biased region" description="Low complexity" evidence="1">
    <location>
        <begin position="378"/>
        <end position="390"/>
    </location>
</feature>
<dbReference type="OrthoDB" id="8526602at2"/>
<dbReference type="KEGG" id="pbh:AAW51_4972"/>
<sequence>MARLAARTDHAAERAEFAVIYTATGAWQLRVRVAVRFWSRWRGLMLSPPLRPDAGLLIPRCASVHTCFMRYALDLVYLDAAGRVVACVPALKPWRANVCRVRGPHHGAAPAALARHCLELAAGTVAALGIRPGDAFAHGYFAPHDGEGGPPRPGGHAAAPTRPRRQRGAAMVEFAVVGPLLTLLGLAVVQYGLLFFAKNQINYATFMAARAGSTGHANVDAIRLAYARNVLALYGGGRSSSELAESLTRAAAEVAEFVEVRLLNPTRESYDDWNDAQLENAYGARAIRHAGLAARDPEAVGTASGQSVHDANLIKLKITHGYRPSVPLVGMVYTRYLQWMDTGNDAAYTRLVNAGRVPIVSHVTLQMQSDPIEGPVESHPGPGNDGSPSDPGDPPRVDTPPPECQTIGCSVPPVPIEPPGGGDGGTCDPATDPNGCRPPGCEMGDPSCDPGCGTSYCCVPPDGQI</sequence>
<dbReference type="PANTHER" id="PTHR37953">
    <property type="entry name" value="UPF0127 PROTEIN MJ1496"/>
    <property type="match status" value="1"/>
</dbReference>
<dbReference type="PANTHER" id="PTHR37953:SF1">
    <property type="entry name" value="UPF0127 PROTEIN MJ1496"/>
    <property type="match status" value="1"/>
</dbReference>
<accession>A0A0G3BUG5</accession>
<dbReference type="Pfam" id="PF02643">
    <property type="entry name" value="DUF192"/>
    <property type="match status" value="1"/>
</dbReference>
<dbReference type="EMBL" id="CP011371">
    <property type="protein sequence ID" value="AKJ31663.1"/>
    <property type="molecule type" value="Genomic_DNA"/>
</dbReference>
<feature type="compositionally biased region" description="Pro residues" evidence="1">
    <location>
        <begin position="391"/>
        <end position="403"/>
    </location>
</feature>
<evidence type="ECO:0000256" key="1">
    <source>
        <dbReference type="SAM" id="MobiDB-lite"/>
    </source>
</evidence>
<evidence type="ECO:0000256" key="2">
    <source>
        <dbReference type="SAM" id="Phobius"/>
    </source>
</evidence>
<keyword evidence="2" id="KW-0812">Transmembrane</keyword>